<dbReference type="Proteomes" id="UP001222027">
    <property type="component" value="Unassembled WGS sequence"/>
</dbReference>
<dbReference type="AlphaFoldDB" id="A0AAV8S227"/>
<keyword evidence="2" id="KW-1185">Reference proteome</keyword>
<dbReference type="EMBL" id="JAQQAF010000001">
    <property type="protein sequence ID" value="KAJ8513463.1"/>
    <property type="molecule type" value="Genomic_DNA"/>
</dbReference>
<evidence type="ECO:0000313" key="1">
    <source>
        <dbReference type="EMBL" id="KAJ8513463.1"/>
    </source>
</evidence>
<sequence length="69" mass="7629">MYNIMQQYARKLDAHGVVEPSLLTDDRSHIPTFSGAELLVSDSEEFNAMGTLSNRSNLAGVWGIKREGC</sequence>
<accession>A0AAV8S227</accession>
<proteinExistence type="predicted"/>
<name>A0AAV8S227_ENSVE</name>
<gene>
    <name evidence="1" type="ORF">OPV22_003897</name>
</gene>
<protein>
    <submittedName>
        <fullName evidence="1">Uncharacterized protein</fullName>
    </submittedName>
</protein>
<evidence type="ECO:0000313" key="2">
    <source>
        <dbReference type="Proteomes" id="UP001222027"/>
    </source>
</evidence>
<reference evidence="1 2" key="1">
    <citation type="submission" date="2022-12" db="EMBL/GenBank/DDBJ databases">
        <title>Chromosome-scale assembly of the Ensete ventricosum genome.</title>
        <authorList>
            <person name="Dussert Y."/>
            <person name="Stocks J."/>
            <person name="Wendawek A."/>
            <person name="Woldeyes F."/>
            <person name="Nichols R.A."/>
            <person name="Borrell J.S."/>
        </authorList>
    </citation>
    <scope>NUCLEOTIDE SEQUENCE [LARGE SCALE GENOMIC DNA]</scope>
    <source>
        <strain evidence="2">cv. Maze</strain>
        <tissue evidence="1">Seeds</tissue>
    </source>
</reference>
<organism evidence="1 2">
    <name type="scientific">Ensete ventricosum</name>
    <name type="common">Abyssinian banana</name>
    <name type="synonym">Musa ensete</name>
    <dbReference type="NCBI Taxonomy" id="4639"/>
    <lineage>
        <taxon>Eukaryota</taxon>
        <taxon>Viridiplantae</taxon>
        <taxon>Streptophyta</taxon>
        <taxon>Embryophyta</taxon>
        <taxon>Tracheophyta</taxon>
        <taxon>Spermatophyta</taxon>
        <taxon>Magnoliopsida</taxon>
        <taxon>Liliopsida</taxon>
        <taxon>Zingiberales</taxon>
        <taxon>Musaceae</taxon>
        <taxon>Ensete</taxon>
    </lineage>
</organism>
<comment type="caution">
    <text evidence="1">The sequence shown here is derived from an EMBL/GenBank/DDBJ whole genome shotgun (WGS) entry which is preliminary data.</text>
</comment>